<proteinExistence type="predicted"/>
<protein>
    <submittedName>
        <fullName evidence="3">Universal stress protein</fullName>
    </submittedName>
</protein>
<dbReference type="EMBL" id="JADKPO010000005">
    <property type="protein sequence ID" value="MBF4767188.1"/>
    <property type="molecule type" value="Genomic_DNA"/>
</dbReference>
<dbReference type="AlphaFoldDB" id="A0A930YHN3"/>
<evidence type="ECO:0000259" key="2">
    <source>
        <dbReference type="Pfam" id="PF00582"/>
    </source>
</evidence>
<dbReference type="RefSeq" id="WP_194695341.1">
    <property type="nucleotide sequence ID" value="NZ_JADKPO010000005.1"/>
</dbReference>
<feature type="compositionally biased region" description="Basic residues" evidence="1">
    <location>
        <begin position="165"/>
        <end position="175"/>
    </location>
</feature>
<name>A0A930YHN3_9ACTN</name>
<comment type="caution">
    <text evidence="3">The sequence shown here is derived from an EMBL/GenBank/DDBJ whole genome shotgun (WGS) entry which is preliminary data.</text>
</comment>
<dbReference type="InterPro" id="IPR014729">
    <property type="entry name" value="Rossmann-like_a/b/a_fold"/>
</dbReference>
<evidence type="ECO:0000256" key="1">
    <source>
        <dbReference type="SAM" id="MobiDB-lite"/>
    </source>
</evidence>
<sequence length="184" mass="19968">MSTHHTPPEDINSRRSRVVVGVHGSSSSLCALRHAVDLARERGWDLEIVTAWPDADDILIHDVPGRYIAARGHALESQRQALATLEPHLAGDVETYLVNARPAEALIARCGEADLLVIGSGRPEEERPGRRSVGAECLEAAPCPVTVVPNHGQEPEPESPTREQPRHRRPVRRNGSRAATSSSA</sequence>
<organism evidence="3 4">
    <name type="scientific">Nocardioides agariphilus</name>
    <dbReference type="NCBI Taxonomy" id="433664"/>
    <lineage>
        <taxon>Bacteria</taxon>
        <taxon>Bacillati</taxon>
        <taxon>Actinomycetota</taxon>
        <taxon>Actinomycetes</taxon>
        <taxon>Propionibacteriales</taxon>
        <taxon>Nocardioidaceae</taxon>
        <taxon>Nocardioides</taxon>
    </lineage>
</organism>
<gene>
    <name evidence="3" type="ORF">ISU10_05350</name>
</gene>
<dbReference type="InterPro" id="IPR006016">
    <property type="entry name" value="UspA"/>
</dbReference>
<accession>A0A930YHN3</accession>
<evidence type="ECO:0000313" key="3">
    <source>
        <dbReference type="EMBL" id="MBF4767188.1"/>
    </source>
</evidence>
<dbReference type="Gene3D" id="3.40.50.620">
    <property type="entry name" value="HUPs"/>
    <property type="match status" value="1"/>
</dbReference>
<dbReference type="SUPFAM" id="SSF52402">
    <property type="entry name" value="Adenine nucleotide alpha hydrolases-like"/>
    <property type="match status" value="1"/>
</dbReference>
<dbReference type="Proteomes" id="UP000660668">
    <property type="component" value="Unassembled WGS sequence"/>
</dbReference>
<keyword evidence="4" id="KW-1185">Reference proteome</keyword>
<reference evidence="3" key="1">
    <citation type="submission" date="2020-11" db="EMBL/GenBank/DDBJ databases">
        <title>Nocardioides cynanchi sp. nov., isolated from soil of rhizosphere of Cynanchum wilfordii.</title>
        <authorList>
            <person name="Lee J.-S."/>
            <person name="Suh M.K."/>
            <person name="Kim J.-S."/>
        </authorList>
    </citation>
    <scope>NUCLEOTIDE SEQUENCE</scope>
    <source>
        <strain evidence="3">KCTC 19276</strain>
    </source>
</reference>
<feature type="domain" description="UspA" evidence="2">
    <location>
        <begin position="16"/>
        <end position="149"/>
    </location>
</feature>
<dbReference type="CDD" id="cd00293">
    <property type="entry name" value="USP-like"/>
    <property type="match status" value="1"/>
</dbReference>
<dbReference type="Pfam" id="PF00582">
    <property type="entry name" value="Usp"/>
    <property type="match status" value="1"/>
</dbReference>
<feature type="region of interest" description="Disordered" evidence="1">
    <location>
        <begin position="144"/>
        <end position="184"/>
    </location>
</feature>
<evidence type="ECO:0000313" key="4">
    <source>
        <dbReference type="Proteomes" id="UP000660668"/>
    </source>
</evidence>